<feature type="domain" description="Response regulatory" evidence="5">
    <location>
        <begin position="8"/>
        <end position="124"/>
    </location>
</feature>
<dbReference type="GO" id="GO:0000160">
    <property type="term" value="P:phosphorelay signal transduction system"/>
    <property type="evidence" value="ECO:0007669"/>
    <property type="project" value="InterPro"/>
</dbReference>
<evidence type="ECO:0000313" key="6">
    <source>
        <dbReference type="EMBL" id="MBB3871647.1"/>
    </source>
</evidence>
<dbReference type="InterPro" id="IPR001789">
    <property type="entry name" value="Sig_transdc_resp-reg_receiver"/>
</dbReference>
<feature type="domain" description="HTH luxR-type" evidence="4">
    <location>
        <begin position="140"/>
        <end position="205"/>
    </location>
</feature>
<keyword evidence="1 3" id="KW-0597">Phosphoprotein</keyword>
<dbReference type="PROSITE" id="PS50043">
    <property type="entry name" value="HTH_LUXR_2"/>
    <property type="match status" value="1"/>
</dbReference>
<dbReference type="SMART" id="SM00448">
    <property type="entry name" value="REC"/>
    <property type="match status" value="1"/>
</dbReference>
<dbReference type="SUPFAM" id="SSF52172">
    <property type="entry name" value="CheY-like"/>
    <property type="match status" value="1"/>
</dbReference>
<sequence>MTEPSHIRILVADDHPMMREGIVGLLGRQSDMSVVGEARDGREAIDLFERLRPDLTLMDIQMPELTGLEAIRHIRALDPQAAIVVLTTYPGDALAVQALQAGASGYLLKNCIRRDLLTTVRDVVAGRRVIAPEVAQQIALYSAGDRLTEREIAILKDISEGRANKEIARRLNVSVDTVKADMKRIFSKLDVTDRTRAVIVAIQRGSLCI</sequence>
<gene>
    <name evidence="6" type="ORF">GGR11_001161</name>
</gene>
<dbReference type="Pfam" id="PF00196">
    <property type="entry name" value="GerE"/>
    <property type="match status" value="1"/>
</dbReference>
<evidence type="ECO:0000256" key="1">
    <source>
        <dbReference type="ARBA" id="ARBA00022553"/>
    </source>
</evidence>
<dbReference type="GO" id="GO:0003677">
    <property type="term" value="F:DNA binding"/>
    <property type="evidence" value="ECO:0007669"/>
    <property type="project" value="UniProtKB-KW"/>
</dbReference>
<dbReference type="RefSeq" id="WP_183195803.1">
    <property type="nucleotide sequence ID" value="NZ_JACIDA010000001.1"/>
</dbReference>
<comment type="caution">
    <text evidence="6">The sequence shown here is derived from an EMBL/GenBank/DDBJ whole genome shotgun (WGS) entry which is preliminary data.</text>
</comment>
<dbReference type="AlphaFoldDB" id="A0A7W6EZP5"/>
<organism evidence="6 7">
    <name type="scientific">Brevundimonas mediterranea</name>
    <dbReference type="NCBI Taxonomy" id="74329"/>
    <lineage>
        <taxon>Bacteria</taxon>
        <taxon>Pseudomonadati</taxon>
        <taxon>Pseudomonadota</taxon>
        <taxon>Alphaproteobacteria</taxon>
        <taxon>Caulobacterales</taxon>
        <taxon>Caulobacteraceae</taxon>
        <taxon>Brevundimonas</taxon>
    </lineage>
</organism>
<dbReference type="InterPro" id="IPR039420">
    <property type="entry name" value="WalR-like"/>
</dbReference>
<dbReference type="CDD" id="cd17535">
    <property type="entry name" value="REC_NarL-like"/>
    <property type="match status" value="1"/>
</dbReference>
<evidence type="ECO:0000313" key="7">
    <source>
        <dbReference type="Proteomes" id="UP000532936"/>
    </source>
</evidence>
<accession>A0A7W6EZP5</accession>
<dbReference type="InterPro" id="IPR011006">
    <property type="entry name" value="CheY-like_superfamily"/>
</dbReference>
<proteinExistence type="predicted"/>
<dbReference type="GO" id="GO:0006355">
    <property type="term" value="P:regulation of DNA-templated transcription"/>
    <property type="evidence" value="ECO:0007669"/>
    <property type="project" value="InterPro"/>
</dbReference>
<dbReference type="SUPFAM" id="SSF46894">
    <property type="entry name" value="C-terminal effector domain of the bipartite response regulators"/>
    <property type="match status" value="1"/>
</dbReference>
<dbReference type="InterPro" id="IPR016032">
    <property type="entry name" value="Sig_transdc_resp-reg_C-effctor"/>
</dbReference>
<evidence type="ECO:0000259" key="5">
    <source>
        <dbReference type="PROSITE" id="PS50110"/>
    </source>
</evidence>
<evidence type="ECO:0000256" key="3">
    <source>
        <dbReference type="PROSITE-ProRule" id="PRU00169"/>
    </source>
</evidence>
<keyword evidence="2 6" id="KW-0238">DNA-binding</keyword>
<dbReference type="PANTHER" id="PTHR43214">
    <property type="entry name" value="TWO-COMPONENT RESPONSE REGULATOR"/>
    <property type="match status" value="1"/>
</dbReference>
<dbReference type="EMBL" id="JACIDA010000001">
    <property type="protein sequence ID" value="MBB3871647.1"/>
    <property type="molecule type" value="Genomic_DNA"/>
</dbReference>
<name>A0A7W6EZP5_9CAUL</name>
<dbReference type="Proteomes" id="UP000532936">
    <property type="component" value="Unassembled WGS sequence"/>
</dbReference>
<feature type="modified residue" description="4-aspartylphosphate" evidence="3">
    <location>
        <position position="59"/>
    </location>
</feature>
<protein>
    <submittedName>
        <fullName evidence="6">DNA-binding NarL/FixJ family response regulator</fullName>
    </submittedName>
</protein>
<dbReference type="PROSITE" id="PS50110">
    <property type="entry name" value="RESPONSE_REGULATORY"/>
    <property type="match status" value="1"/>
</dbReference>
<dbReference type="Gene3D" id="3.40.50.2300">
    <property type="match status" value="1"/>
</dbReference>
<dbReference type="SMART" id="SM00421">
    <property type="entry name" value="HTH_LUXR"/>
    <property type="match status" value="1"/>
</dbReference>
<evidence type="ECO:0000256" key="2">
    <source>
        <dbReference type="ARBA" id="ARBA00023125"/>
    </source>
</evidence>
<evidence type="ECO:0000259" key="4">
    <source>
        <dbReference type="PROSITE" id="PS50043"/>
    </source>
</evidence>
<dbReference type="CDD" id="cd06170">
    <property type="entry name" value="LuxR_C_like"/>
    <property type="match status" value="1"/>
</dbReference>
<dbReference type="InterPro" id="IPR000792">
    <property type="entry name" value="Tscrpt_reg_LuxR_C"/>
</dbReference>
<dbReference type="Pfam" id="PF00072">
    <property type="entry name" value="Response_reg"/>
    <property type="match status" value="1"/>
</dbReference>
<dbReference type="PROSITE" id="PS00622">
    <property type="entry name" value="HTH_LUXR_1"/>
    <property type="match status" value="1"/>
</dbReference>
<dbReference type="PRINTS" id="PR00038">
    <property type="entry name" value="HTHLUXR"/>
</dbReference>
<dbReference type="InterPro" id="IPR058245">
    <property type="entry name" value="NreC/VraR/RcsB-like_REC"/>
</dbReference>
<reference evidence="6 7" key="1">
    <citation type="submission" date="2020-08" db="EMBL/GenBank/DDBJ databases">
        <title>Genomic Encyclopedia of Type Strains, Phase IV (KMG-IV): sequencing the most valuable type-strain genomes for metagenomic binning, comparative biology and taxonomic classification.</title>
        <authorList>
            <person name="Goeker M."/>
        </authorList>
    </citation>
    <scope>NUCLEOTIDE SEQUENCE [LARGE SCALE GENOMIC DNA]</scope>
    <source>
        <strain evidence="6 7">DSM 14878</strain>
    </source>
</reference>